<dbReference type="InterPro" id="IPR011123">
    <property type="entry name" value="Y_Y_Y"/>
</dbReference>
<dbReference type="CDD" id="cd00082">
    <property type="entry name" value="HisKA"/>
    <property type="match status" value="1"/>
</dbReference>
<dbReference type="InterPro" id="IPR005467">
    <property type="entry name" value="His_kinase_dom"/>
</dbReference>
<evidence type="ECO:0000256" key="3">
    <source>
        <dbReference type="ARBA" id="ARBA00012438"/>
    </source>
</evidence>
<dbReference type="RefSeq" id="WP_237380206.1">
    <property type="nucleotide sequence ID" value="NZ_CP071793.1"/>
</dbReference>
<dbReference type="InterPro" id="IPR003661">
    <property type="entry name" value="HisK_dim/P_dom"/>
</dbReference>
<protein>
    <recommendedName>
        <fullName evidence="3">histidine kinase</fullName>
        <ecNumber evidence="3">2.7.13.3</ecNumber>
    </recommendedName>
</protein>
<dbReference type="PRINTS" id="PR00344">
    <property type="entry name" value="BCTRLSENSOR"/>
</dbReference>
<dbReference type="Gene3D" id="2.60.40.10">
    <property type="entry name" value="Immunoglobulins"/>
    <property type="match status" value="1"/>
</dbReference>
<dbReference type="PROSITE" id="PS50110">
    <property type="entry name" value="RESPONSE_REGULATORY"/>
    <property type="match status" value="1"/>
</dbReference>
<comment type="catalytic activity">
    <reaction evidence="1">
        <text>ATP + protein L-histidine = ADP + protein N-phospho-L-histidine.</text>
        <dbReference type="EC" id="2.7.13.3"/>
    </reaction>
</comment>
<dbReference type="EC" id="2.7.13.3" evidence="3"/>
<keyword evidence="13" id="KW-0175">Coiled coil</keyword>
<keyword evidence="7" id="KW-0547">Nucleotide-binding</keyword>
<keyword evidence="10" id="KW-0902">Two-component regulatory system</keyword>
<dbReference type="KEGG" id="scor:J3U87_33255"/>
<comment type="subcellular location">
    <subcellularLocation>
        <location evidence="2">Cell membrane</location>
    </subcellularLocation>
</comment>
<dbReference type="GO" id="GO:0005524">
    <property type="term" value="F:ATP binding"/>
    <property type="evidence" value="ECO:0007669"/>
    <property type="project" value="UniProtKB-KW"/>
</dbReference>
<dbReference type="InterPro" id="IPR036890">
    <property type="entry name" value="HATPase_C_sf"/>
</dbReference>
<evidence type="ECO:0000256" key="5">
    <source>
        <dbReference type="ARBA" id="ARBA00022553"/>
    </source>
</evidence>
<dbReference type="FunFam" id="3.30.565.10:FF:000023">
    <property type="entry name" value="PAS domain-containing sensor histidine kinase"/>
    <property type="match status" value="1"/>
</dbReference>
<dbReference type="InterPro" id="IPR015943">
    <property type="entry name" value="WD40/YVTN_repeat-like_dom_sf"/>
</dbReference>
<evidence type="ECO:0000256" key="8">
    <source>
        <dbReference type="ARBA" id="ARBA00022777"/>
    </source>
</evidence>
<dbReference type="Pfam" id="PF07495">
    <property type="entry name" value="Y_Y_Y"/>
    <property type="match status" value="1"/>
</dbReference>
<evidence type="ECO:0000256" key="13">
    <source>
        <dbReference type="SAM" id="Coils"/>
    </source>
</evidence>
<dbReference type="Gene3D" id="1.10.287.130">
    <property type="match status" value="1"/>
</dbReference>
<evidence type="ECO:0000256" key="7">
    <source>
        <dbReference type="ARBA" id="ARBA00022741"/>
    </source>
</evidence>
<dbReference type="SUPFAM" id="SSF55874">
    <property type="entry name" value="ATPase domain of HSP90 chaperone/DNA topoisomerase II/histidine kinase"/>
    <property type="match status" value="2"/>
</dbReference>
<evidence type="ECO:0000256" key="1">
    <source>
        <dbReference type="ARBA" id="ARBA00000085"/>
    </source>
</evidence>
<dbReference type="Proteomes" id="UP000663929">
    <property type="component" value="Chromosome"/>
</dbReference>
<keyword evidence="5 12" id="KW-0597">Phosphoprotein</keyword>
<evidence type="ECO:0000256" key="9">
    <source>
        <dbReference type="ARBA" id="ARBA00022840"/>
    </source>
</evidence>
<proteinExistence type="predicted"/>
<dbReference type="GO" id="GO:0005886">
    <property type="term" value="C:plasma membrane"/>
    <property type="evidence" value="ECO:0007669"/>
    <property type="project" value="UniProtKB-SubCell"/>
</dbReference>
<evidence type="ECO:0000256" key="10">
    <source>
        <dbReference type="ARBA" id="ARBA00023012"/>
    </source>
</evidence>
<keyword evidence="6" id="KW-0808">Transferase</keyword>
<dbReference type="SUPFAM" id="SSF47384">
    <property type="entry name" value="Homodimeric domain of signal transducing histidine kinase"/>
    <property type="match status" value="1"/>
</dbReference>
<feature type="modified residue" description="4-aspartylphosphate" evidence="12">
    <location>
        <position position="1209"/>
    </location>
</feature>
<dbReference type="EMBL" id="CP071793">
    <property type="protein sequence ID" value="QTD50478.1"/>
    <property type="molecule type" value="Genomic_DNA"/>
</dbReference>
<dbReference type="Pfam" id="PF00072">
    <property type="entry name" value="Response_reg"/>
    <property type="match status" value="1"/>
</dbReference>
<dbReference type="InterPro" id="IPR013783">
    <property type="entry name" value="Ig-like_fold"/>
</dbReference>
<feature type="domain" description="Histidine kinase" evidence="14">
    <location>
        <begin position="895"/>
        <end position="1113"/>
    </location>
</feature>
<dbReference type="Gene3D" id="3.40.50.2300">
    <property type="match status" value="1"/>
</dbReference>
<evidence type="ECO:0000256" key="12">
    <source>
        <dbReference type="PROSITE-ProRule" id="PRU00169"/>
    </source>
</evidence>
<feature type="domain" description="Histidine kinase" evidence="14">
    <location>
        <begin position="1325"/>
        <end position="1586"/>
    </location>
</feature>
<dbReference type="Pfam" id="PF00512">
    <property type="entry name" value="HisKA"/>
    <property type="match status" value="1"/>
</dbReference>
<dbReference type="InterPro" id="IPR003594">
    <property type="entry name" value="HATPase_dom"/>
</dbReference>
<dbReference type="InterPro" id="IPR004358">
    <property type="entry name" value="Sig_transdc_His_kin-like_C"/>
</dbReference>
<accession>A0A8A4TNG9</accession>
<dbReference type="Gene3D" id="3.30.565.10">
    <property type="entry name" value="Histidine kinase-like ATPase, C-terminal domain"/>
    <property type="match status" value="2"/>
</dbReference>
<dbReference type="PANTHER" id="PTHR43547">
    <property type="entry name" value="TWO-COMPONENT HISTIDINE KINASE"/>
    <property type="match status" value="1"/>
</dbReference>
<dbReference type="SMART" id="SM00448">
    <property type="entry name" value="REC"/>
    <property type="match status" value="1"/>
</dbReference>
<dbReference type="PANTHER" id="PTHR43547:SF2">
    <property type="entry name" value="HYBRID SIGNAL TRANSDUCTION HISTIDINE KINASE C"/>
    <property type="match status" value="1"/>
</dbReference>
<dbReference type="SUPFAM" id="SSF52172">
    <property type="entry name" value="CheY-like"/>
    <property type="match status" value="1"/>
</dbReference>
<reference evidence="16" key="1">
    <citation type="submission" date="2021-03" db="EMBL/GenBank/DDBJ databases">
        <title>Acanthopleuribacteraceae sp. M133.</title>
        <authorList>
            <person name="Wang G."/>
        </authorList>
    </citation>
    <scope>NUCLEOTIDE SEQUENCE</scope>
    <source>
        <strain evidence="16">M133</strain>
    </source>
</reference>
<feature type="coiled-coil region" evidence="13">
    <location>
        <begin position="1282"/>
        <end position="1316"/>
    </location>
</feature>
<dbReference type="InterPro" id="IPR001789">
    <property type="entry name" value="Sig_transdc_resp-reg_receiver"/>
</dbReference>
<feature type="domain" description="Response regulatory" evidence="15">
    <location>
        <begin position="1160"/>
        <end position="1276"/>
    </location>
</feature>
<dbReference type="Pfam" id="PF02518">
    <property type="entry name" value="HATPase_c"/>
    <property type="match status" value="2"/>
</dbReference>
<evidence type="ECO:0000256" key="4">
    <source>
        <dbReference type="ARBA" id="ARBA00022475"/>
    </source>
</evidence>
<evidence type="ECO:0000313" key="16">
    <source>
        <dbReference type="EMBL" id="QTD50478.1"/>
    </source>
</evidence>
<dbReference type="InterPro" id="IPR036097">
    <property type="entry name" value="HisK_dim/P_sf"/>
</dbReference>
<keyword evidence="17" id="KW-1185">Reference proteome</keyword>
<dbReference type="PROSITE" id="PS50109">
    <property type="entry name" value="HIS_KIN"/>
    <property type="match status" value="2"/>
</dbReference>
<keyword evidence="4" id="KW-1003">Cell membrane</keyword>
<gene>
    <name evidence="16" type="ORF">J3U87_33255</name>
</gene>
<dbReference type="SMART" id="SM00388">
    <property type="entry name" value="HisKA"/>
    <property type="match status" value="1"/>
</dbReference>
<dbReference type="GO" id="GO:0000155">
    <property type="term" value="F:phosphorelay sensor kinase activity"/>
    <property type="evidence" value="ECO:0007669"/>
    <property type="project" value="InterPro"/>
</dbReference>
<keyword evidence="8" id="KW-0418">Kinase</keyword>
<organism evidence="16 17">
    <name type="scientific">Sulfidibacter corallicola</name>
    <dbReference type="NCBI Taxonomy" id="2818388"/>
    <lineage>
        <taxon>Bacteria</taxon>
        <taxon>Pseudomonadati</taxon>
        <taxon>Acidobacteriota</taxon>
        <taxon>Holophagae</taxon>
        <taxon>Acanthopleuribacterales</taxon>
        <taxon>Acanthopleuribacteraceae</taxon>
        <taxon>Sulfidibacter</taxon>
    </lineage>
</organism>
<evidence type="ECO:0000259" key="15">
    <source>
        <dbReference type="PROSITE" id="PS50110"/>
    </source>
</evidence>
<dbReference type="InterPro" id="IPR011006">
    <property type="entry name" value="CheY-like_superfamily"/>
</dbReference>
<evidence type="ECO:0000256" key="6">
    <source>
        <dbReference type="ARBA" id="ARBA00022679"/>
    </source>
</evidence>
<dbReference type="InterPro" id="IPR011110">
    <property type="entry name" value="Reg_prop"/>
</dbReference>
<evidence type="ECO:0000259" key="14">
    <source>
        <dbReference type="PROSITE" id="PS50109"/>
    </source>
</evidence>
<evidence type="ECO:0000256" key="11">
    <source>
        <dbReference type="ARBA" id="ARBA00023136"/>
    </source>
</evidence>
<dbReference type="Pfam" id="PF07494">
    <property type="entry name" value="Reg_prop"/>
    <property type="match status" value="5"/>
</dbReference>
<evidence type="ECO:0000256" key="2">
    <source>
        <dbReference type="ARBA" id="ARBA00004236"/>
    </source>
</evidence>
<name>A0A8A4TNG9_SULCO</name>
<dbReference type="Gene3D" id="2.130.10.10">
    <property type="entry name" value="YVTN repeat-like/Quinoprotein amine dehydrogenase"/>
    <property type="match status" value="4"/>
</dbReference>
<keyword evidence="11" id="KW-0472">Membrane</keyword>
<sequence length="1593" mass="178995">MFQFGLLLSTAAFFPHFAQDRYLRFEHVGTNQGLSHPTIHHMAQDRFGYLWFATQDGLNRYDGYHFKVYRHDPNRSDSLPDSYVYRIYEDREGYLWLATKYSGLCRMDPVTERYITYRHDPRDPASLISNRLLLVAGDNQGRIWVGSDGAGISRLLPDGSGFRNYRDEASSGGLAGNKVRTMYQDSQDRLWFGAGSGLYRYLPDEDRFTRITLTRGDRVWQFSVYAIVGDRQGFLWLGTGSDGLIRYDPLTESYESWHHDPEDPHSLPNDGVGALWRNPDGTLWAGTDKGLGLYDPGRNRFLNFGKSQGDGVGLSHHVIQSLLQDRSGTLWAGTWYNGLNRFTSESLQFHNYRNDPKDPGSLTGSLVNDMCRDREGQLWMATRTGLSRYDSADDSFVSYRADPADPHKLPADNVYRLLSDASARLWVGTSRGLCLYDQAADRFKRIRLRPERKRDPFVGSLVSHKGDLWVGVYGSLIKVDPITHDIEPYRPTPEEVRHVGTIDVLFIVPAEDDTLWLGTNRGVYRTNPENRILEAVPMGPAGEEQVRPNEMFCSLKDRDGTIWFGSDVGLHRVDPKTGSASSFTNRMADKRSLSHNSVTHLFRDRKENLWIGTQGGGLNMLPAGASPENDGFRRFSSRDGLGANAVGAIIEDETGRLWISTTAGITVYDPAMRRFKNYGGTEGALVSYVINSGWTFDDQIYFGSFEGLTSFHPNDISKNQTPPRTAVSEFLLFNQPVPLSSPDRPTPLIRHLDFGSHLTLTHRDYVFGFGFTGLHFADPQRNRYSYKLEGFDREWVQTDARKRFATYTKLDPGTYRFHLRTANKDGVWSEDVAPIQVTIRPPPYKTVWAYLAYLVTAILVIGWLLHAQRRKLAAERELNQRLRQVDKLKDEFLANISHELRTPLNGIIGLSESIIEGDIAPIDPAVAENLEMVVSSGKRLAALVNDILDFSKLRNTHLKLSLQPVALRPIVNMVFRLSRPLLAGRPITLYNDIPTDLPLVSADENRLIQIIHNLVGNAVKFTKAGEIRASAVCEGDQVAISISDTGAGIQPEKISRIFESFEQLDATQSPSTTGTGLGLAITRQLVELHGGEIYVHSKLSVGSRFSFTLQKAQTQASQETSSRRRVKVFLEDTTNPRFHIPIAEPPIDLQDLDAPFAGTCILIVDDDDVNRRVLSNLLVPRGFHVKEADGGLDALRRISRSEFDLVLLDVMMPGMNGYEVCQKIRETHPPHDLPVVLVTALSGDTEIGQGFAVGANDFVTKPISKEELVLRVETHLRLKDMNKVLEREVASRTRDLEQKNTELRRHQKNLVEMAHRSGMSEVATNVLHTMGNTLNHLTTSVNILIEHLNNSRTVPFLEQTADLLKEHERDLVSFFESKRGAFLTQGLALIAEKTHRLHQDLAREAGEIRTGIHQVSIIVREQERHTSKTVLYANISLDELMNQVETDCERAFRTHDIELRRHGGGEKVVNVQSTKIRQVLVHLVRNGCRALSSVERKRCLDLTVRVQLSPLGDEDLCIEVRDNGIGIAEEHLSRIFTQGYTTWSDAGGLGLHYCACAIKDMGGRLHAQSDGPDKGAVFQLVIPLARADAPVSH</sequence>
<dbReference type="SUPFAM" id="SSF63829">
    <property type="entry name" value="Calcium-dependent phosphotriesterase"/>
    <property type="match status" value="3"/>
</dbReference>
<keyword evidence="9" id="KW-0067">ATP-binding</keyword>
<dbReference type="SMART" id="SM00387">
    <property type="entry name" value="HATPase_c"/>
    <property type="match status" value="2"/>
</dbReference>
<evidence type="ECO:0000313" key="17">
    <source>
        <dbReference type="Proteomes" id="UP000663929"/>
    </source>
</evidence>
<dbReference type="CDD" id="cd16922">
    <property type="entry name" value="HATPase_EvgS-ArcB-TorS-like"/>
    <property type="match status" value="1"/>
</dbReference>